<evidence type="ECO:0000313" key="3">
    <source>
        <dbReference type="Proteomes" id="UP000596661"/>
    </source>
</evidence>
<sequence length="114" mass="12345">MAFRACFSLALFVALTFSSFESSLATRKLLQTTSTISSIPFLPFLSPYLPRLPPIPYLSNAQQSVEKPMALSKDMFTIPRATFGSPPLPAAIPTTTPTIIPNIFPPPTTTTSNP</sequence>
<reference evidence="2" key="2">
    <citation type="submission" date="2021-03" db="UniProtKB">
        <authorList>
            <consortium name="EnsemblPlants"/>
        </authorList>
    </citation>
    <scope>IDENTIFICATION</scope>
</reference>
<feature type="signal peptide" evidence="1">
    <location>
        <begin position="1"/>
        <end position="25"/>
    </location>
</feature>
<evidence type="ECO:0000313" key="2">
    <source>
        <dbReference type="EnsemblPlants" id="cds.evm.model.08.1659"/>
    </source>
</evidence>
<dbReference type="Gramene" id="evm.model.08.1659">
    <property type="protein sequence ID" value="cds.evm.model.08.1659"/>
    <property type="gene ID" value="evm.TU.08.1659"/>
</dbReference>
<keyword evidence="1" id="KW-0732">Signal</keyword>
<protein>
    <submittedName>
        <fullName evidence="2">Uncharacterized protein</fullName>
    </submittedName>
</protein>
<dbReference type="EMBL" id="UZAU01000715">
    <property type="status" value="NOT_ANNOTATED_CDS"/>
    <property type="molecule type" value="Genomic_DNA"/>
</dbReference>
<dbReference type="Proteomes" id="UP000596661">
    <property type="component" value="Chromosome 8"/>
</dbReference>
<evidence type="ECO:0000256" key="1">
    <source>
        <dbReference type="SAM" id="SignalP"/>
    </source>
</evidence>
<name>A0A803Q9D8_CANSA</name>
<proteinExistence type="predicted"/>
<keyword evidence="3" id="KW-1185">Reference proteome</keyword>
<reference evidence="2" key="1">
    <citation type="submission" date="2018-11" db="EMBL/GenBank/DDBJ databases">
        <authorList>
            <person name="Grassa J C."/>
        </authorList>
    </citation>
    <scope>NUCLEOTIDE SEQUENCE [LARGE SCALE GENOMIC DNA]</scope>
</reference>
<organism evidence="2 3">
    <name type="scientific">Cannabis sativa</name>
    <name type="common">Hemp</name>
    <name type="synonym">Marijuana</name>
    <dbReference type="NCBI Taxonomy" id="3483"/>
    <lineage>
        <taxon>Eukaryota</taxon>
        <taxon>Viridiplantae</taxon>
        <taxon>Streptophyta</taxon>
        <taxon>Embryophyta</taxon>
        <taxon>Tracheophyta</taxon>
        <taxon>Spermatophyta</taxon>
        <taxon>Magnoliopsida</taxon>
        <taxon>eudicotyledons</taxon>
        <taxon>Gunneridae</taxon>
        <taxon>Pentapetalae</taxon>
        <taxon>rosids</taxon>
        <taxon>fabids</taxon>
        <taxon>Rosales</taxon>
        <taxon>Cannabaceae</taxon>
        <taxon>Cannabis</taxon>
    </lineage>
</organism>
<dbReference type="AlphaFoldDB" id="A0A803Q9D8"/>
<dbReference type="EnsemblPlants" id="evm.model.08.1659">
    <property type="protein sequence ID" value="cds.evm.model.08.1659"/>
    <property type="gene ID" value="evm.TU.08.1659"/>
</dbReference>
<feature type="chain" id="PRO_5030880685" evidence="1">
    <location>
        <begin position="26"/>
        <end position="114"/>
    </location>
</feature>
<accession>A0A803Q9D8</accession>